<proteinExistence type="predicted"/>
<dbReference type="EMBL" id="CAGS01000423">
    <property type="protein sequence ID" value="CCF85310.1"/>
    <property type="molecule type" value="Genomic_DNA"/>
</dbReference>
<accession>I4EKU8</accession>
<evidence type="ECO:0000313" key="2">
    <source>
        <dbReference type="EMBL" id="CCF85310.1"/>
    </source>
</evidence>
<dbReference type="OrthoDB" id="160541at2"/>
<dbReference type="PANTHER" id="PTHR43236">
    <property type="entry name" value="ANTITOXIN HIGA1"/>
    <property type="match status" value="1"/>
</dbReference>
<dbReference type="RefSeq" id="WP_008480121.1">
    <property type="nucleotide sequence ID" value="NZ_CAGS01000423.1"/>
</dbReference>
<keyword evidence="3" id="KW-1185">Reference proteome</keyword>
<protein>
    <recommendedName>
        <fullName evidence="1">IrrE N-terminal-like domain-containing protein</fullName>
    </recommendedName>
</protein>
<dbReference type="Pfam" id="PF06114">
    <property type="entry name" value="Peptidase_M78"/>
    <property type="match status" value="1"/>
</dbReference>
<comment type="caution">
    <text evidence="2">The sequence shown here is derived from an EMBL/GenBank/DDBJ whole genome shotgun (WGS) entry which is preliminary data.</text>
</comment>
<dbReference type="AlphaFoldDB" id="I4EKU8"/>
<reference evidence="2 3" key="1">
    <citation type="journal article" date="2012" name="ISME J.">
        <title>Nitrification expanded: discovery, physiology and genomics of a nitrite-oxidizing bacterium from the phylum Chloroflexi.</title>
        <authorList>
            <person name="Sorokin D.Y."/>
            <person name="Lucker S."/>
            <person name="Vejmelkova D."/>
            <person name="Kostrikina N.A."/>
            <person name="Kleerebezem R."/>
            <person name="Rijpstra W.I."/>
            <person name="Damste J.S."/>
            <person name="Le Paslier D."/>
            <person name="Muyzer G."/>
            <person name="Wagner M."/>
            <person name="van Loosdrecht M.C."/>
            <person name="Daims H."/>
        </authorList>
    </citation>
    <scope>NUCLEOTIDE SEQUENCE [LARGE SCALE GENOMIC DNA]</scope>
    <source>
        <strain evidence="3">none</strain>
    </source>
</reference>
<feature type="domain" description="IrrE N-terminal-like" evidence="1">
    <location>
        <begin position="34"/>
        <end position="152"/>
    </location>
</feature>
<gene>
    <name evidence="2" type="ORF">NITHO_480008</name>
</gene>
<dbReference type="InterPro" id="IPR052345">
    <property type="entry name" value="Rad_response_metalloprotease"/>
</dbReference>
<dbReference type="InterPro" id="IPR010359">
    <property type="entry name" value="IrrE_HExxH"/>
</dbReference>
<dbReference type="Gene3D" id="1.10.10.2910">
    <property type="match status" value="1"/>
</dbReference>
<evidence type="ECO:0000313" key="3">
    <source>
        <dbReference type="Proteomes" id="UP000004221"/>
    </source>
</evidence>
<sequence length="168" mass="19036">MIRSREARKRAQQLLDAVGVAEPPVDIHAIAEFLGFMVLPFEFPDSTSGLTYIEGAIKTIGVNSSHALVRQRFSAAHEIGHYLSGHEAYDHGQTHVEDRPTYLDPQYQQEVEANEFAAELLMPSKILKKDVARMGLDVRELARRYEVSEQAMWIQLIDLGLANQYARR</sequence>
<organism evidence="2 3">
    <name type="scientific">Nitrolancea hollandica Lb</name>
    <dbReference type="NCBI Taxonomy" id="1129897"/>
    <lineage>
        <taxon>Bacteria</taxon>
        <taxon>Pseudomonadati</taxon>
        <taxon>Thermomicrobiota</taxon>
        <taxon>Thermomicrobia</taxon>
        <taxon>Sphaerobacterales</taxon>
        <taxon>Sphaerobacterineae</taxon>
        <taxon>Sphaerobacteraceae</taxon>
        <taxon>Nitrolancea</taxon>
    </lineage>
</organism>
<dbReference type="PANTHER" id="PTHR43236:SF2">
    <property type="entry name" value="BLL0069 PROTEIN"/>
    <property type="match status" value="1"/>
</dbReference>
<name>I4EKU8_9BACT</name>
<dbReference type="Proteomes" id="UP000004221">
    <property type="component" value="Unassembled WGS sequence"/>
</dbReference>
<evidence type="ECO:0000259" key="1">
    <source>
        <dbReference type="Pfam" id="PF06114"/>
    </source>
</evidence>